<dbReference type="AlphaFoldDB" id="A0A087HCJ7"/>
<feature type="signal peptide" evidence="1">
    <location>
        <begin position="1"/>
        <end position="26"/>
    </location>
</feature>
<dbReference type="Proteomes" id="UP000029120">
    <property type="component" value="Chromosome 3"/>
</dbReference>
<gene>
    <name evidence="2" type="ordered locus">AALP_Aa3g296200</name>
</gene>
<name>A0A087HCJ7_ARAAL</name>
<keyword evidence="3" id="KW-1185">Reference proteome</keyword>
<feature type="chain" id="PRO_5001823159" evidence="1">
    <location>
        <begin position="27"/>
        <end position="95"/>
    </location>
</feature>
<reference evidence="3" key="1">
    <citation type="journal article" date="2015" name="Nat. Plants">
        <title>Genome expansion of Arabis alpina linked with retrotransposition and reduced symmetric DNA methylation.</title>
        <authorList>
            <person name="Willing E.M."/>
            <person name="Rawat V."/>
            <person name="Mandakova T."/>
            <person name="Maumus F."/>
            <person name="James G.V."/>
            <person name="Nordstroem K.J."/>
            <person name="Becker C."/>
            <person name="Warthmann N."/>
            <person name="Chica C."/>
            <person name="Szarzynska B."/>
            <person name="Zytnicki M."/>
            <person name="Albani M.C."/>
            <person name="Kiefer C."/>
            <person name="Bergonzi S."/>
            <person name="Castaings L."/>
            <person name="Mateos J.L."/>
            <person name="Berns M.C."/>
            <person name="Bujdoso N."/>
            <person name="Piofczyk T."/>
            <person name="de Lorenzo L."/>
            <person name="Barrero-Sicilia C."/>
            <person name="Mateos I."/>
            <person name="Piednoel M."/>
            <person name="Hagmann J."/>
            <person name="Chen-Min-Tao R."/>
            <person name="Iglesias-Fernandez R."/>
            <person name="Schuster S.C."/>
            <person name="Alonso-Blanco C."/>
            <person name="Roudier F."/>
            <person name="Carbonero P."/>
            <person name="Paz-Ares J."/>
            <person name="Davis S.J."/>
            <person name="Pecinka A."/>
            <person name="Quesneville H."/>
            <person name="Colot V."/>
            <person name="Lysak M.A."/>
            <person name="Weigel D."/>
            <person name="Coupland G."/>
            <person name="Schneeberger K."/>
        </authorList>
    </citation>
    <scope>NUCLEOTIDE SEQUENCE [LARGE SCALE GENOMIC DNA]</scope>
    <source>
        <strain evidence="3">cv. Pajares</strain>
    </source>
</reference>
<sequence>MAPISRRAIFLVFTLVIALYVSISDAREAKMQETKTDVYISDAREAKMQETKTDVAFKGDINQFGRCEKDEDCKCYPSCLFRRCSIRHTCECTLC</sequence>
<evidence type="ECO:0000313" key="3">
    <source>
        <dbReference type="Proteomes" id="UP000029120"/>
    </source>
</evidence>
<organism evidence="2 3">
    <name type="scientific">Arabis alpina</name>
    <name type="common">Alpine rock-cress</name>
    <dbReference type="NCBI Taxonomy" id="50452"/>
    <lineage>
        <taxon>Eukaryota</taxon>
        <taxon>Viridiplantae</taxon>
        <taxon>Streptophyta</taxon>
        <taxon>Embryophyta</taxon>
        <taxon>Tracheophyta</taxon>
        <taxon>Spermatophyta</taxon>
        <taxon>Magnoliopsida</taxon>
        <taxon>eudicotyledons</taxon>
        <taxon>Gunneridae</taxon>
        <taxon>Pentapetalae</taxon>
        <taxon>rosids</taxon>
        <taxon>malvids</taxon>
        <taxon>Brassicales</taxon>
        <taxon>Brassicaceae</taxon>
        <taxon>Arabideae</taxon>
        <taxon>Arabis</taxon>
    </lineage>
</organism>
<protein>
    <submittedName>
        <fullName evidence="2">Uncharacterized protein</fullName>
    </submittedName>
</protein>
<accession>A0A087HCJ7</accession>
<proteinExistence type="predicted"/>
<evidence type="ECO:0000256" key="1">
    <source>
        <dbReference type="SAM" id="SignalP"/>
    </source>
</evidence>
<evidence type="ECO:0000313" key="2">
    <source>
        <dbReference type="EMBL" id="KFK39849.1"/>
    </source>
</evidence>
<dbReference type="EMBL" id="CM002871">
    <property type="protein sequence ID" value="KFK39849.1"/>
    <property type="molecule type" value="Genomic_DNA"/>
</dbReference>
<dbReference type="Gramene" id="KFK39849">
    <property type="protein sequence ID" value="KFK39849"/>
    <property type="gene ID" value="AALP_AA3G296200"/>
</dbReference>
<keyword evidence="1" id="KW-0732">Signal</keyword>
<dbReference type="OrthoDB" id="1124896at2759"/>